<feature type="region of interest" description="Disordered" evidence="19">
    <location>
        <begin position="1"/>
        <end position="24"/>
    </location>
</feature>
<feature type="transmembrane region" description="Helical" evidence="20">
    <location>
        <begin position="604"/>
        <end position="627"/>
    </location>
</feature>
<keyword evidence="3" id="KW-0723">Serine/threonine-protein kinase</keyword>
<dbReference type="Proteomes" id="UP001154282">
    <property type="component" value="Unassembled WGS sequence"/>
</dbReference>
<feature type="domain" description="Protein kinase" evidence="21">
    <location>
        <begin position="678"/>
        <end position="966"/>
    </location>
</feature>
<keyword evidence="23" id="KW-1185">Reference proteome</keyword>
<dbReference type="FunFam" id="3.30.200.20:FF:000039">
    <property type="entry name" value="receptor-like protein kinase FERONIA"/>
    <property type="match status" value="1"/>
</dbReference>
<keyword evidence="8" id="KW-0732">Signal</keyword>
<keyword evidence="4" id="KW-0597">Phosphoprotein</keyword>
<evidence type="ECO:0000256" key="19">
    <source>
        <dbReference type="SAM" id="MobiDB-lite"/>
    </source>
</evidence>
<keyword evidence="14 20" id="KW-0472">Membrane</keyword>
<dbReference type="InterPro" id="IPR032675">
    <property type="entry name" value="LRR_dom_sf"/>
</dbReference>
<dbReference type="InterPro" id="IPR011009">
    <property type="entry name" value="Kinase-like_dom_sf"/>
</dbReference>
<evidence type="ECO:0000313" key="22">
    <source>
        <dbReference type="EMBL" id="CAI0430872.1"/>
    </source>
</evidence>
<reference evidence="22" key="1">
    <citation type="submission" date="2022-08" db="EMBL/GenBank/DDBJ databases">
        <authorList>
            <person name="Gutierrez-Valencia J."/>
        </authorList>
    </citation>
    <scope>NUCLEOTIDE SEQUENCE</scope>
</reference>
<dbReference type="Pfam" id="PF07714">
    <property type="entry name" value="PK_Tyr_Ser-Thr"/>
    <property type="match status" value="1"/>
</dbReference>
<dbReference type="Gene3D" id="2.60.120.430">
    <property type="entry name" value="Galactose-binding lectin"/>
    <property type="match status" value="1"/>
</dbReference>
<sequence length="1025" mass="113235">MALTSASYTPQAPLELRSPSSSSGLVPLRRRQAWFPFVGGRTRSSSAPQPLELCPTKLSFAALPSAFDQLAPAPASENEKREIEEEAGGRGAGQRELGVGFISIKCCGGKGQTDSSSITWISDDQWYPDETGCQSIARASPDNYTTGHDKVRYFYIGNAEKRCYSLPTTPDHDYLIRGTFPFSNTVLGSESPTFDVLVGVTPIGLVDSSGESQVESIFRATDQYTDFCLVQETGDPYISQIELRPLYDDSSYLDGKDSAVLLKLVDRVDLGNSGNTIRFPDDPNDRLWTSPDTERVSLSAITAINNTISKAAAKVPLKVLETAITNEYSFQFLYIDLETRDCNYTIFLHFFELDDNVRPGQRVFDIYLNNEKQKANFDIREKGSNYSEVALNVTANGSLNLTLARVENRSKFGPILNAYEIMQIRKWVQGTNQRDVRVMDRVKDGLLQQNKENKKLEGWSGDPCQPSSWDGLACHYSNGSTIITKLDISSSQLLGQIPTVISQLTYLKELNLSNNGFTGKIPEFPRSSMLTAVDLSYNDLSGSLPGTLVTLPHLTTLNFGCNVHVSADPSTFNRSRLTTEYDILHMFHSRECARPGSPSKHNRVVIAIVCGSFLVAAAVAAACLWLCRKKLGNWQCMNGKQLLMSKGAVYSIATTNEDPLKTINIQMFTLSQIENATQKYKTLIGEGGFGSVYRGTLSDGTDVAVKVRSSTSTQGTKEFQNELNLFSAIRHENLVPLIGYCSESDQQILVYPFMSNGSLQDRLYGEASKRKTLDWPTRLSIALGAARGNAYFNDFCCSGLTFLHTFAERCIIHRDVKSSNILLDHSMNAKVADFGFSKYAPQEGDSGASLEVRGTAGYLDPEYYSTQHLTAKSDVFSFGVVLLEIISGREPLNIQRPRNEWSLVEWAKPYIRESRIDEIVDPGIKGGYHAEAMWRVVEVSLACIETFSAYRPCMPDIVRELEDALIIENNASEYMKSLDSIGGYSLGGSNRFSIAMKPPVLPPPPPTPPEPSPVNPQSMASVAPR</sequence>
<evidence type="ECO:0000256" key="12">
    <source>
        <dbReference type="ARBA" id="ARBA00022840"/>
    </source>
</evidence>
<comment type="catalytic activity">
    <reaction evidence="17">
        <text>L-seryl-[protein] + ATP = O-phospho-L-seryl-[protein] + ADP + H(+)</text>
        <dbReference type="Rhea" id="RHEA:17989"/>
        <dbReference type="Rhea" id="RHEA-COMP:9863"/>
        <dbReference type="Rhea" id="RHEA-COMP:11604"/>
        <dbReference type="ChEBI" id="CHEBI:15378"/>
        <dbReference type="ChEBI" id="CHEBI:29999"/>
        <dbReference type="ChEBI" id="CHEBI:30616"/>
        <dbReference type="ChEBI" id="CHEBI:83421"/>
        <dbReference type="ChEBI" id="CHEBI:456216"/>
        <dbReference type="EC" id="2.7.11.1"/>
    </reaction>
</comment>
<name>A0AAV0L8P6_9ROSI</name>
<dbReference type="FunFam" id="1.10.510.10:FF:000146">
    <property type="entry name" value="LRR receptor-like serine/threonine-protein kinase IOS1"/>
    <property type="match status" value="1"/>
</dbReference>
<evidence type="ECO:0000256" key="15">
    <source>
        <dbReference type="ARBA" id="ARBA00023170"/>
    </source>
</evidence>
<dbReference type="InterPro" id="IPR001611">
    <property type="entry name" value="Leu-rich_rpt"/>
</dbReference>
<evidence type="ECO:0000256" key="17">
    <source>
        <dbReference type="ARBA" id="ARBA00048679"/>
    </source>
</evidence>
<dbReference type="Gene3D" id="1.10.510.10">
    <property type="entry name" value="Transferase(Phosphotransferase) domain 1"/>
    <property type="match status" value="1"/>
</dbReference>
<evidence type="ECO:0000256" key="14">
    <source>
        <dbReference type="ARBA" id="ARBA00023136"/>
    </source>
</evidence>
<evidence type="ECO:0000313" key="23">
    <source>
        <dbReference type="Proteomes" id="UP001154282"/>
    </source>
</evidence>
<dbReference type="Gene3D" id="3.80.10.10">
    <property type="entry name" value="Ribonuclease Inhibitor"/>
    <property type="match status" value="1"/>
</dbReference>
<comment type="subcellular location">
    <subcellularLocation>
        <location evidence="1">Membrane</location>
        <topology evidence="1">Single-pass membrane protein</topology>
    </subcellularLocation>
</comment>
<evidence type="ECO:0000259" key="21">
    <source>
        <dbReference type="PROSITE" id="PS50011"/>
    </source>
</evidence>
<evidence type="ECO:0000256" key="13">
    <source>
        <dbReference type="ARBA" id="ARBA00022989"/>
    </source>
</evidence>
<evidence type="ECO:0000256" key="11">
    <source>
        <dbReference type="ARBA" id="ARBA00022777"/>
    </source>
</evidence>
<dbReference type="EMBL" id="CAMGYJ010000006">
    <property type="protein sequence ID" value="CAI0430872.1"/>
    <property type="molecule type" value="Genomic_DNA"/>
</dbReference>
<dbReference type="PANTHER" id="PTHR45631">
    <property type="entry name" value="OS07G0107800 PROTEIN-RELATED"/>
    <property type="match status" value="1"/>
</dbReference>
<comment type="catalytic activity">
    <reaction evidence="16">
        <text>L-threonyl-[protein] + ATP = O-phospho-L-threonyl-[protein] + ADP + H(+)</text>
        <dbReference type="Rhea" id="RHEA:46608"/>
        <dbReference type="Rhea" id="RHEA-COMP:11060"/>
        <dbReference type="Rhea" id="RHEA-COMP:11605"/>
        <dbReference type="ChEBI" id="CHEBI:15378"/>
        <dbReference type="ChEBI" id="CHEBI:30013"/>
        <dbReference type="ChEBI" id="CHEBI:30616"/>
        <dbReference type="ChEBI" id="CHEBI:61977"/>
        <dbReference type="ChEBI" id="CHEBI:456216"/>
        <dbReference type="EC" id="2.7.11.1"/>
    </reaction>
</comment>
<feature type="region of interest" description="Disordered" evidence="19">
    <location>
        <begin position="71"/>
        <end position="92"/>
    </location>
</feature>
<feature type="compositionally biased region" description="Polar residues" evidence="19">
    <location>
        <begin position="1"/>
        <end position="10"/>
    </location>
</feature>
<evidence type="ECO:0000256" key="8">
    <source>
        <dbReference type="ARBA" id="ARBA00022729"/>
    </source>
</evidence>
<evidence type="ECO:0000256" key="6">
    <source>
        <dbReference type="ARBA" id="ARBA00022679"/>
    </source>
</evidence>
<evidence type="ECO:0000256" key="3">
    <source>
        <dbReference type="ARBA" id="ARBA00022527"/>
    </source>
</evidence>
<feature type="region of interest" description="Disordered" evidence="19">
    <location>
        <begin position="995"/>
        <end position="1025"/>
    </location>
</feature>
<feature type="compositionally biased region" description="Pro residues" evidence="19">
    <location>
        <begin position="999"/>
        <end position="1014"/>
    </location>
</feature>
<dbReference type="PROSITE" id="PS50011">
    <property type="entry name" value="PROTEIN_KINASE_DOM"/>
    <property type="match status" value="1"/>
</dbReference>
<dbReference type="SUPFAM" id="SSF52058">
    <property type="entry name" value="L domain-like"/>
    <property type="match status" value="1"/>
</dbReference>
<evidence type="ECO:0000256" key="18">
    <source>
        <dbReference type="PROSITE-ProRule" id="PRU10141"/>
    </source>
</evidence>
<feature type="binding site" evidence="18">
    <location>
        <position position="706"/>
    </location>
    <ligand>
        <name>ATP</name>
        <dbReference type="ChEBI" id="CHEBI:30616"/>
    </ligand>
</feature>
<evidence type="ECO:0000256" key="5">
    <source>
        <dbReference type="ARBA" id="ARBA00022614"/>
    </source>
</evidence>
<dbReference type="GO" id="GO:0004674">
    <property type="term" value="F:protein serine/threonine kinase activity"/>
    <property type="evidence" value="ECO:0007669"/>
    <property type="project" value="UniProtKB-KW"/>
</dbReference>
<comment type="caution">
    <text evidence="22">The sequence shown here is derived from an EMBL/GenBank/DDBJ whole genome shotgun (WGS) entry which is preliminary data.</text>
</comment>
<dbReference type="InterPro" id="IPR024788">
    <property type="entry name" value="Malectin-like_Carb-bd_dom"/>
</dbReference>
<keyword evidence="10 18" id="KW-0547">Nucleotide-binding</keyword>
<dbReference type="EC" id="2.7.11.1" evidence="2"/>
<keyword evidence="7 20" id="KW-0812">Transmembrane</keyword>
<evidence type="ECO:0000256" key="2">
    <source>
        <dbReference type="ARBA" id="ARBA00012513"/>
    </source>
</evidence>
<organism evidence="22 23">
    <name type="scientific">Linum tenue</name>
    <dbReference type="NCBI Taxonomy" id="586396"/>
    <lineage>
        <taxon>Eukaryota</taxon>
        <taxon>Viridiplantae</taxon>
        <taxon>Streptophyta</taxon>
        <taxon>Embryophyta</taxon>
        <taxon>Tracheophyta</taxon>
        <taxon>Spermatophyta</taxon>
        <taxon>Magnoliopsida</taxon>
        <taxon>eudicotyledons</taxon>
        <taxon>Gunneridae</taxon>
        <taxon>Pentapetalae</taxon>
        <taxon>rosids</taxon>
        <taxon>fabids</taxon>
        <taxon>Malpighiales</taxon>
        <taxon>Linaceae</taxon>
        <taxon>Linum</taxon>
    </lineage>
</organism>
<dbReference type="FunFam" id="3.80.10.10:FF:000129">
    <property type="entry name" value="Leucine-rich repeat receptor-like kinase"/>
    <property type="match status" value="1"/>
</dbReference>
<keyword evidence="6" id="KW-0808">Transferase</keyword>
<keyword evidence="11" id="KW-0418">Kinase</keyword>
<evidence type="ECO:0000256" key="4">
    <source>
        <dbReference type="ARBA" id="ARBA00022553"/>
    </source>
</evidence>
<keyword evidence="9" id="KW-0677">Repeat</keyword>
<keyword evidence="13 20" id="KW-1133">Transmembrane helix</keyword>
<dbReference type="Gene3D" id="3.30.200.20">
    <property type="entry name" value="Phosphorylase Kinase, domain 1"/>
    <property type="match status" value="1"/>
</dbReference>
<dbReference type="PROSITE" id="PS00107">
    <property type="entry name" value="PROTEIN_KINASE_ATP"/>
    <property type="match status" value="1"/>
</dbReference>
<dbReference type="Pfam" id="PF00560">
    <property type="entry name" value="LRR_1"/>
    <property type="match status" value="1"/>
</dbReference>
<evidence type="ECO:0000256" key="20">
    <source>
        <dbReference type="SAM" id="Phobius"/>
    </source>
</evidence>
<dbReference type="InterPro" id="IPR000719">
    <property type="entry name" value="Prot_kinase_dom"/>
</dbReference>
<gene>
    <name evidence="22" type="ORF">LITE_LOCUS22805</name>
</gene>
<dbReference type="PANTHER" id="PTHR45631:SF27">
    <property type="entry name" value="PROTEIN KINASE DOMAIN-CONTAINING PROTEIN"/>
    <property type="match status" value="1"/>
</dbReference>
<dbReference type="PROSITE" id="PS00108">
    <property type="entry name" value="PROTEIN_KINASE_ST"/>
    <property type="match status" value="1"/>
</dbReference>
<dbReference type="SMART" id="SM00220">
    <property type="entry name" value="S_TKc"/>
    <property type="match status" value="1"/>
</dbReference>
<dbReference type="InterPro" id="IPR001245">
    <property type="entry name" value="Ser-Thr/Tyr_kinase_cat_dom"/>
</dbReference>
<keyword evidence="12 18" id="KW-0067">ATP-binding</keyword>
<dbReference type="SUPFAM" id="SSF56112">
    <property type="entry name" value="Protein kinase-like (PK-like)"/>
    <property type="match status" value="1"/>
</dbReference>
<dbReference type="CDD" id="cd14066">
    <property type="entry name" value="STKc_IRAK"/>
    <property type="match status" value="1"/>
</dbReference>
<evidence type="ECO:0000256" key="7">
    <source>
        <dbReference type="ARBA" id="ARBA00022692"/>
    </source>
</evidence>
<evidence type="ECO:0000256" key="1">
    <source>
        <dbReference type="ARBA" id="ARBA00004167"/>
    </source>
</evidence>
<accession>A0AAV0L8P6</accession>
<evidence type="ECO:0000256" key="16">
    <source>
        <dbReference type="ARBA" id="ARBA00047899"/>
    </source>
</evidence>
<dbReference type="GO" id="GO:0016020">
    <property type="term" value="C:membrane"/>
    <property type="evidence" value="ECO:0007669"/>
    <property type="project" value="UniProtKB-SubCell"/>
</dbReference>
<keyword evidence="5" id="KW-0433">Leucine-rich repeat</keyword>
<dbReference type="GO" id="GO:0005524">
    <property type="term" value="F:ATP binding"/>
    <property type="evidence" value="ECO:0007669"/>
    <property type="project" value="UniProtKB-UniRule"/>
</dbReference>
<keyword evidence="15" id="KW-0675">Receptor</keyword>
<dbReference type="AlphaFoldDB" id="A0AAV0L8P6"/>
<dbReference type="InterPro" id="IPR008271">
    <property type="entry name" value="Ser/Thr_kinase_AS"/>
</dbReference>
<evidence type="ECO:0000256" key="10">
    <source>
        <dbReference type="ARBA" id="ARBA00022741"/>
    </source>
</evidence>
<dbReference type="InterPro" id="IPR017441">
    <property type="entry name" value="Protein_kinase_ATP_BS"/>
</dbReference>
<proteinExistence type="predicted"/>
<dbReference type="Pfam" id="PF12819">
    <property type="entry name" value="Malectin_like"/>
    <property type="match status" value="1"/>
</dbReference>
<evidence type="ECO:0000256" key="9">
    <source>
        <dbReference type="ARBA" id="ARBA00022737"/>
    </source>
</evidence>
<protein>
    <recommendedName>
        <fullName evidence="2">non-specific serine/threonine protein kinase</fullName>
        <ecNumber evidence="2">2.7.11.1</ecNumber>
    </recommendedName>
</protein>